<dbReference type="AlphaFoldDB" id="A0AAC9PQB5"/>
<dbReference type="PANTHER" id="PTHR30006:SF2">
    <property type="entry name" value="ABC TRANSPORTER SUBSTRATE-BINDING PROTEIN"/>
    <property type="match status" value="1"/>
</dbReference>
<evidence type="ECO:0000313" key="2">
    <source>
        <dbReference type="EMBL" id="APU12934.1"/>
    </source>
</evidence>
<dbReference type="GO" id="GO:0015888">
    <property type="term" value="P:thiamine transport"/>
    <property type="evidence" value="ECO:0007669"/>
    <property type="project" value="InterPro"/>
</dbReference>
<dbReference type="EMBL" id="CP016076">
    <property type="protein sequence ID" value="APU12934.1"/>
    <property type="molecule type" value="Genomic_DNA"/>
</dbReference>
<gene>
    <name evidence="2" type="ORF">UA74_04275</name>
</gene>
<dbReference type="KEGG" id="acad:UA74_04275"/>
<sequence length="382" mass="40698">MTGGRPASANRHEEDFVSGKVRRVAIATATSALAVSVVASCSLVGGGSDRGPDDPTTRRVVLVTHDSFAYDESVVAEFEESSGIELDIRQSGDAGELTNTLVLSRDNPIGDVVFGVDSTFASRAINEGVFEPYRSPEAAAGADRYRVAGAEDSENADVLSAVDVGDVCLNVDVEWFADPANGPVEAPTGFDDLVDPRYRDLTVVPDPATSSPGLAFQLATIEHYGEDGWADYWAELRDNGVQVTGGWTEAYTQEFSGSSGAGPRPIVVSYASSPAAEIGEDGEPRTTALLDTCYRQVEYAGVLAGAAEPDGAREVIDFLLSEPFQSQVAEYMYVYPVREDVVLPESWESAAPLPADSATLPADQVDANRADWVEEWRTIVLG</sequence>
<dbReference type="Proteomes" id="UP000185511">
    <property type="component" value="Chromosome"/>
</dbReference>
<evidence type="ECO:0000256" key="1">
    <source>
        <dbReference type="ARBA" id="ARBA00022729"/>
    </source>
</evidence>
<dbReference type="PANTHER" id="PTHR30006">
    <property type="entry name" value="THIAMINE-BINDING PERIPLASMIC PROTEIN-RELATED"/>
    <property type="match status" value="1"/>
</dbReference>
<name>A0AAC9PQB5_9PSEU</name>
<protein>
    <submittedName>
        <fullName evidence="2">ABC transporter periplasmic binding protein, thiB subfamily</fullName>
    </submittedName>
</protein>
<dbReference type="NCBIfam" id="TIGR01254">
    <property type="entry name" value="sfuA"/>
    <property type="match status" value="1"/>
</dbReference>
<reference evidence="3" key="1">
    <citation type="submission" date="2016-06" db="EMBL/GenBank/DDBJ databases">
        <title>Complete genome sequence of Actinoalloteichus fjordicus DSM 46855 (=ADI127-17), type strain of the new species Actinoalloteichus fjordicus.</title>
        <authorList>
            <person name="Ruckert C."/>
            <person name="Nouioui I."/>
            <person name="Willmese J."/>
            <person name="van Wezel G."/>
            <person name="Klenk H.-P."/>
            <person name="Kalinowski J."/>
            <person name="Zotchev S.B."/>
        </authorList>
    </citation>
    <scope>NUCLEOTIDE SEQUENCE [LARGE SCALE GENOMIC DNA]</scope>
    <source>
        <strain evidence="3">ADI127-7</strain>
    </source>
</reference>
<dbReference type="Pfam" id="PF13343">
    <property type="entry name" value="SBP_bac_6"/>
    <property type="match status" value="1"/>
</dbReference>
<dbReference type="GO" id="GO:0030975">
    <property type="term" value="F:thiamine binding"/>
    <property type="evidence" value="ECO:0007669"/>
    <property type="project" value="InterPro"/>
</dbReference>
<dbReference type="InterPro" id="IPR005948">
    <property type="entry name" value="ThiB-like"/>
</dbReference>
<dbReference type="SUPFAM" id="SSF53850">
    <property type="entry name" value="Periplasmic binding protein-like II"/>
    <property type="match status" value="1"/>
</dbReference>
<organism evidence="2 3">
    <name type="scientific">Actinoalloteichus fjordicus</name>
    <dbReference type="NCBI Taxonomy" id="1612552"/>
    <lineage>
        <taxon>Bacteria</taxon>
        <taxon>Bacillati</taxon>
        <taxon>Actinomycetota</taxon>
        <taxon>Actinomycetes</taxon>
        <taxon>Pseudonocardiales</taxon>
        <taxon>Pseudonocardiaceae</taxon>
        <taxon>Actinoalloteichus</taxon>
    </lineage>
</organism>
<keyword evidence="3" id="KW-1185">Reference proteome</keyword>
<dbReference type="GO" id="GO:0030288">
    <property type="term" value="C:outer membrane-bounded periplasmic space"/>
    <property type="evidence" value="ECO:0007669"/>
    <property type="project" value="TreeGrafter"/>
</dbReference>
<keyword evidence="1" id="KW-0732">Signal</keyword>
<dbReference type="GO" id="GO:0030976">
    <property type="term" value="F:thiamine pyrophosphate binding"/>
    <property type="evidence" value="ECO:0007669"/>
    <property type="project" value="TreeGrafter"/>
</dbReference>
<dbReference type="Gene3D" id="3.40.190.10">
    <property type="entry name" value="Periplasmic binding protein-like II"/>
    <property type="match status" value="2"/>
</dbReference>
<evidence type="ECO:0000313" key="3">
    <source>
        <dbReference type="Proteomes" id="UP000185511"/>
    </source>
</evidence>
<proteinExistence type="predicted"/>
<accession>A0AAC9PQB5</accession>